<evidence type="ECO:0000256" key="3">
    <source>
        <dbReference type="ARBA" id="ARBA00022679"/>
    </source>
</evidence>
<proteinExistence type="inferred from homology"/>
<gene>
    <name evidence="9" type="ORF">S03H2_07670</name>
</gene>
<evidence type="ECO:0000313" key="9">
    <source>
        <dbReference type="EMBL" id="GAH25199.1"/>
    </source>
</evidence>
<organism evidence="9">
    <name type="scientific">marine sediment metagenome</name>
    <dbReference type="NCBI Taxonomy" id="412755"/>
    <lineage>
        <taxon>unclassified sequences</taxon>
        <taxon>metagenomes</taxon>
        <taxon>ecological metagenomes</taxon>
    </lineage>
</organism>
<dbReference type="PANTHER" id="PTHR39321:SF3">
    <property type="entry name" value="PHOSPHOPANTETHEINE ADENYLYLTRANSFERASE"/>
    <property type="match status" value="1"/>
</dbReference>
<dbReference type="NCBIfam" id="NF000840">
    <property type="entry name" value="PRK00071.1-3"/>
    <property type="match status" value="1"/>
</dbReference>
<evidence type="ECO:0000256" key="1">
    <source>
        <dbReference type="ARBA" id="ARBA00004790"/>
    </source>
</evidence>
<dbReference type="EMBL" id="BARU01003584">
    <property type="protein sequence ID" value="GAH25199.1"/>
    <property type="molecule type" value="Genomic_DNA"/>
</dbReference>
<accession>X1F734</accession>
<sequence length="176" mass="20314">MDRVLFIPTGDPPHKEGQKITNAQQRYLMTVMATGSNPYFYVSRMEIDRPQPSYTMDTVKDLHKVYKDSQIFFITGTDAVLDIITWKNPAEILNLCIFIAATRPGYELDRLNNIKKRLKDELGIADINEKIHIIKIPALAISSTDIRNRVRTGKPIRYLLPEGVANHIYKMNFYKK</sequence>
<evidence type="ECO:0000256" key="2">
    <source>
        <dbReference type="ARBA" id="ARBA00022642"/>
    </source>
</evidence>
<keyword evidence="6" id="KW-0067">ATP-binding</keyword>
<dbReference type="NCBIfam" id="TIGR00482">
    <property type="entry name" value="nicotinate (nicotinamide) nucleotide adenylyltransferase"/>
    <property type="match status" value="1"/>
</dbReference>
<keyword evidence="2" id="KW-0662">Pyridine nucleotide biosynthesis</keyword>
<dbReference type="CDD" id="cd02165">
    <property type="entry name" value="NMNAT"/>
    <property type="match status" value="1"/>
</dbReference>
<dbReference type="HAMAP" id="MF_00244">
    <property type="entry name" value="NaMN_adenylyltr"/>
    <property type="match status" value="1"/>
</dbReference>
<dbReference type="GO" id="GO:0005524">
    <property type="term" value="F:ATP binding"/>
    <property type="evidence" value="ECO:0007669"/>
    <property type="project" value="UniProtKB-KW"/>
</dbReference>
<keyword evidence="4" id="KW-0548">Nucleotidyltransferase</keyword>
<dbReference type="InterPro" id="IPR004821">
    <property type="entry name" value="Cyt_trans-like"/>
</dbReference>
<evidence type="ECO:0000256" key="7">
    <source>
        <dbReference type="ARBA" id="ARBA00023027"/>
    </source>
</evidence>
<dbReference type="PANTHER" id="PTHR39321">
    <property type="entry name" value="NICOTINATE-NUCLEOTIDE ADENYLYLTRANSFERASE-RELATED"/>
    <property type="match status" value="1"/>
</dbReference>
<dbReference type="Pfam" id="PF01467">
    <property type="entry name" value="CTP_transf_like"/>
    <property type="match status" value="1"/>
</dbReference>
<keyword evidence="3" id="KW-0808">Transferase</keyword>
<evidence type="ECO:0000256" key="4">
    <source>
        <dbReference type="ARBA" id="ARBA00022695"/>
    </source>
</evidence>
<keyword evidence="7" id="KW-0520">NAD</keyword>
<comment type="pathway">
    <text evidence="1">Cofactor biosynthesis; NAD(+) biosynthesis.</text>
</comment>
<name>X1F734_9ZZZZ</name>
<reference evidence="9" key="1">
    <citation type="journal article" date="2014" name="Front. Microbiol.">
        <title>High frequency of phylogenetically diverse reductive dehalogenase-homologous genes in deep subseafloor sedimentary metagenomes.</title>
        <authorList>
            <person name="Kawai M."/>
            <person name="Futagami T."/>
            <person name="Toyoda A."/>
            <person name="Takaki Y."/>
            <person name="Nishi S."/>
            <person name="Hori S."/>
            <person name="Arai W."/>
            <person name="Tsubouchi T."/>
            <person name="Morono Y."/>
            <person name="Uchiyama I."/>
            <person name="Ito T."/>
            <person name="Fujiyama A."/>
            <person name="Inagaki F."/>
            <person name="Takami H."/>
        </authorList>
    </citation>
    <scope>NUCLEOTIDE SEQUENCE</scope>
    <source>
        <strain evidence="9">Expedition CK06-06</strain>
    </source>
</reference>
<feature type="domain" description="Cytidyltransferase-like" evidence="8">
    <location>
        <begin position="4"/>
        <end position="149"/>
    </location>
</feature>
<dbReference type="InterPro" id="IPR014729">
    <property type="entry name" value="Rossmann-like_a/b/a_fold"/>
</dbReference>
<evidence type="ECO:0000256" key="5">
    <source>
        <dbReference type="ARBA" id="ARBA00022741"/>
    </source>
</evidence>
<evidence type="ECO:0000259" key="8">
    <source>
        <dbReference type="Pfam" id="PF01467"/>
    </source>
</evidence>
<keyword evidence="5" id="KW-0547">Nucleotide-binding</keyword>
<dbReference type="GO" id="GO:0070566">
    <property type="term" value="F:adenylyltransferase activity"/>
    <property type="evidence" value="ECO:0007669"/>
    <property type="project" value="UniProtKB-ARBA"/>
</dbReference>
<dbReference type="InterPro" id="IPR005248">
    <property type="entry name" value="NadD/NMNAT"/>
</dbReference>
<dbReference type="Gene3D" id="3.40.50.620">
    <property type="entry name" value="HUPs"/>
    <property type="match status" value="1"/>
</dbReference>
<dbReference type="SUPFAM" id="SSF52374">
    <property type="entry name" value="Nucleotidylyl transferase"/>
    <property type="match status" value="1"/>
</dbReference>
<dbReference type="GO" id="GO:0009435">
    <property type="term" value="P:NAD+ biosynthetic process"/>
    <property type="evidence" value="ECO:0007669"/>
    <property type="project" value="UniProtKB-UniPathway"/>
</dbReference>
<evidence type="ECO:0000256" key="6">
    <source>
        <dbReference type="ARBA" id="ARBA00022840"/>
    </source>
</evidence>
<dbReference type="AlphaFoldDB" id="X1F734"/>
<comment type="caution">
    <text evidence="9">The sequence shown here is derived from an EMBL/GenBank/DDBJ whole genome shotgun (WGS) entry which is preliminary data.</text>
</comment>
<protein>
    <recommendedName>
        <fullName evidence="8">Cytidyltransferase-like domain-containing protein</fullName>
    </recommendedName>
</protein>
<dbReference type="UniPathway" id="UPA00253"/>